<dbReference type="InterPro" id="IPR020396">
    <property type="entry name" value="NADH_UbQ_OxRdtase_CS"/>
</dbReference>
<dbReference type="PROSITE" id="PS50890">
    <property type="entry name" value="PUA"/>
    <property type="match status" value="1"/>
</dbReference>
<dbReference type="Proteomes" id="UP001157733">
    <property type="component" value="Chromosome"/>
</dbReference>
<evidence type="ECO:0000313" key="7">
    <source>
        <dbReference type="EMBL" id="CAI2718696.1"/>
    </source>
</evidence>
<dbReference type="EMBL" id="OX336137">
    <property type="protein sequence ID" value="CAI2718696.1"/>
    <property type="molecule type" value="Genomic_DNA"/>
</dbReference>
<keyword evidence="3 5" id="KW-0874">Quinone</keyword>
<keyword evidence="3 4" id="KW-1278">Translocase</keyword>
<name>A0ABM9HF83_9BACT</name>
<feature type="domain" description="NADH:ubiquinone oxidoreductase 30kDa subunit" evidence="6">
    <location>
        <begin position="29"/>
        <end position="152"/>
    </location>
</feature>
<dbReference type="Pfam" id="PF00329">
    <property type="entry name" value="Complex1_30kDa"/>
    <property type="match status" value="1"/>
</dbReference>
<evidence type="ECO:0000313" key="8">
    <source>
        <dbReference type="Proteomes" id="UP001157733"/>
    </source>
</evidence>
<dbReference type="NCBIfam" id="TIGR01961">
    <property type="entry name" value="NuoC_fam"/>
    <property type="match status" value="1"/>
</dbReference>
<keyword evidence="8" id="KW-1185">Reference proteome</keyword>
<dbReference type="InterPro" id="IPR010218">
    <property type="entry name" value="NADH_DH_suC"/>
</dbReference>
<comment type="subcellular location">
    <subcellularLocation>
        <location evidence="3">Cell membrane</location>
        <topology evidence="3">Peripheral membrane protein</topology>
        <orientation evidence="3">Cytoplasmic side</orientation>
    </subcellularLocation>
</comment>
<dbReference type="PANTHER" id="PTHR10884:SF14">
    <property type="entry name" value="NADH DEHYDROGENASE [UBIQUINONE] IRON-SULFUR PROTEIN 3, MITOCHONDRIAL"/>
    <property type="match status" value="1"/>
</dbReference>
<sequence>MSTEIIDKIKAEFGDQVQDSHAFRGDQTVVVKRDCIYDLTRFLRDEPSLDMNFLMDLTAVDYLDKKPVRFEVVYHFFSLKYNNRVRVKVPIDEEDCILDSVVPLYNSANWYEREVWDMYGIKFKGHPNLKRILLYEGFKGHPLRKDYPINKRQPLIGPLN</sequence>
<evidence type="ECO:0000259" key="6">
    <source>
        <dbReference type="Pfam" id="PF00329"/>
    </source>
</evidence>
<keyword evidence="3" id="KW-0472">Membrane</keyword>
<keyword evidence="3 4" id="KW-0520">NAD</keyword>
<dbReference type="RefSeq" id="WP_282011579.1">
    <property type="nucleotide sequence ID" value="NZ_OX336137.1"/>
</dbReference>
<protein>
    <recommendedName>
        <fullName evidence="3">NADH-quinone oxidoreductase subunit C</fullName>
        <ecNumber evidence="3">7.1.1.-</ecNumber>
    </recommendedName>
    <alternativeName>
        <fullName evidence="3">NADH dehydrogenase I subunit C</fullName>
    </alternativeName>
    <alternativeName>
        <fullName evidence="3">NDH-1 subunit C</fullName>
    </alternativeName>
</protein>
<evidence type="ECO:0000256" key="4">
    <source>
        <dbReference type="RuleBase" id="RU003456"/>
    </source>
</evidence>
<keyword evidence="3" id="KW-0830">Ubiquinone</keyword>
<dbReference type="InterPro" id="IPR037232">
    <property type="entry name" value="NADH_quin_OxRdtase_su_C/D-like"/>
</dbReference>
<keyword evidence="2 3" id="KW-0813">Transport</keyword>
<dbReference type="SUPFAM" id="SSF143243">
    <property type="entry name" value="Nqo5-like"/>
    <property type="match status" value="1"/>
</dbReference>
<dbReference type="PANTHER" id="PTHR10884">
    <property type="entry name" value="NADH DEHYDROGENASE UBIQUINONE IRON-SULFUR PROTEIN 3"/>
    <property type="match status" value="1"/>
</dbReference>
<dbReference type="PROSITE" id="PS00542">
    <property type="entry name" value="COMPLEX1_30K"/>
    <property type="match status" value="1"/>
</dbReference>
<keyword evidence="3" id="KW-1003">Cell membrane</keyword>
<gene>
    <name evidence="3 7" type="primary">nuoC</name>
    <name evidence="7" type="ORF">NSPWAT_1840</name>
</gene>
<comment type="similarity">
    <text evidence="1 3 4">Belongs to the complex I 30 kDa subunit family.</text>
</comment>
<comment type="subunit">
    <text evidence="3">NDH-1 is composed of 14 different subunits. Subunits NuoB, C, D, E, F, and G constitute the peripheral sector of the complex.</text>
</comment>
<comment type="function">
    <text evidence="3">NDH-1 shuttles electrons from NADH, via FMN and iron-sulfur (Fe-S) centers, to quinones in the respiratory chain. The immediate electron acceptor for the enzyme in this species is believed to be ubiquinone. Couples the redox reaction to proton translocation (for every two electrons transferred, four hydrogen ions are translocated across the cytoplasmic membrane), and thus conserves the redox energy in a proton gradient.</text>
</comment>
<evidence type="ECO:0000256" key="2">
    <source>
        <dbReference type="ARBA" id="ARBA00022448"/>
    </source>
</evidence>
<evidence type="ECO:0000256" key="5">
    <source>
        <dbReference type="RuleBase" id="RU003582"/>
    </source>
</evidence>
<dbReference type="HAMAP" id="MF_01357">
    <property type="entry name" value="NDH1_NuoC"/>
    <property type="match status" value="1"/>
</dbReference>
<proteinExistence type="inferred from homology"/>
<comment type="catalytic activity">
    <reaction evidence="3 5">
        <text>a quinone + NADH + 5 H(+)(in) = a quinol + NAD(+) + 4 H(+)(out)</text>
        <dbReference type="Rhea" id="RHEA:57888"/>
        <dbReference type="ChEBI" id="CHEBI:15378"/>
        <dbReference type="ChEBI" id="CHEBI:24646"/>
        <dbReference type="ChEBI" id="CHEBI:57540"/>
        <dbReference type="ChEBI" id="CHEBI:57945"/>
        <dbReference type="ChEBI" id="CHEBI:132124"/>
    </reaction>
</comment>
<accession>A0ABM9HF83</accession>
<evidence type="ECO:0000256" key="1">
    <source>
        <dbReference type="ARBA" id="ARBA00007569"/>
    </source>
</evidence>
<dbReference type="EC" id="7.1.1.-" evidence="3"/>
<dbReference type="InterPro" id="IPR001268">
    <property type="entry name" value="NADH_UbQ_OxRdtase_30kDa_su"/>
</dbReference>
<organism evidence="7 8">
    <name type="scientific">Nitrospina watsonii</name>
    <dbReference type="NCBI Taxonomy" id="1323948"/>
    <lineage>
        <taxon>Bacteria</taxon>
        <taxon>Pseudomonadati</taxon>
        <taxon>Nitrospinota/Tectimicrobiota group</taxon>
        <taxon>Nitrospinota</taxon>
        <taxon>Nitrospinia</taxon>
        <taxon>Nitrospinales</taxon>
        <taxon>Nitrospinaceae</taxon>
        <taxon>Nitrospina</taxon>
    </lineage>
</organism>
<dbReference type="Gene3D" id="3.30.460.80">
    <property type="entry name" value="NADH:ubiquinone oxidoreductase, 30kDa subunit"/>
    <property type="match status" value="1"/>
</dbReference>
<evidence type="ECO:0000256" key="3">
    <source>
        <dbReference type="HAMAP-Rule" id="MF_01357"/>
    </source>
</evidence>
<reference evidence="7 8" key="1">
    <citation type="submission" date="2022-09" db="EMBL/GenBank/DDBJ databases">
        <authorList>
            <person name="Kop L."/>
        </authorList>
    </citation>
    <scope>NUCLEOTIDE SEQUENCE [LARGE SCALE GENOMIC DNA]</scope>
    <source>
        <strain evidence="7 8">347</strain>
    </source>
</reference>